<dbReference type="Pfam" id="PF13812">
    <property type="entry name" value="PPR_3"/>
    <property type="match status" value="1"/>
</dbReference>
<accession>A0A8S0R9D2</accession>
<dbReference type="PROSITE" id="PS51375">
    <property type="entry name" value="PPR"/>
    <property type="match status" value="2"/>
</dbReference>
<dbReference type="AlphaFoldDB" id="A0A8S0R9D2"/>
<dbReference type="PANTHER" id="PTHR47939">
    <property type="entry name" value="MEMBRANE-ASSOCIATED SALT-INDUCIBLE PROTEIN-LIKE"/>
    <property type="match status" value="1"/>
</dbReference>
<sequence length="197" mass="22205">MEEKGIEVTPVTFTSILHGLYKKRRSEEAKSFWDEKVTKKGCVPNVGVYNVLLMHIHGGEIKGIKRLIDKMSNAGIKPDVVSYYYLMASYCKNGMMDEAKKVYDELGSKCCNANTTTFRTLLFYLCKQGRYATGYKVFKESVKLHKILDFNTFQYLAEGLAKNGHKNEAWGKLVEDLGLAPIDTNEVDSSESETAST</sequence>
<dbReference type="PANTHER" id="PTHR47939:SF1">
    <property type="entry name" value="OS04G0684500 PROTEIN"/>
    <property type="match status" value="1"/>
</dbReference>
<comment type="similarity">
    <text evidence="1">Belongs to the PPR family. P subfamily.</text>
</comment>
<dbReference type="Gramene" id="OE9A064274T1">
    <property type="protein sequence ID" value="OE9A064274C1"/>
    <property type="gene ID" value="OE9A064274"/>
</dbReference>
<keyword evidence="5" id="KW-1185">Reference proteome</keyword>
<reference evidence="4 5" key="1">
    <citation type="submission" date="2019-12" db="EMBL/GenBank/DDBJ databases">
        <authorList>
            <person name="Alioto T."/>
            <person name="Alioto T."/>
            <person name="Gomez Garrido J."/>
        </authorList>
    </citation>
    <scope>NUCLEOTIDE SEQUENCE [LARGE SCALE GENOMIC DNA]</scope>
</reference>
<dbReference type="SUPFAM" id="SSF48452">
    <property type="entry name" value="TPR-like"/>
    <property type="match status" value="1"/>
</dbReference>
<feature type="repeat" description="PPR" evidence="3">
    <location>
        <begin position="79"/>
        <end position="113"/>
    </location>
</feature>
<evidence type="ECO:0000256" key="1">
    <source>
        <dbReference type="ARBA" id="ARBA00007626"/>
    </source>
</evidence>
<dbReference type="OrthoDB" id="185373at2759"/>
<keyword evidence="2" id="KW-0677">Repeat</keyword>
<dbReference type="InterPro" id="IPR050667">
    <property type="entry name" value="PPR-containing_protein"/>
</dbReference>
<evidence type="ECO:0000313" key="4">
    <source>
        <dbReference type="EMBL" id="CAA2975689.1"/>
    </source>
</evidence>
<proteinExistence type="inferred from homology"/>
<dbReference type="Proteomes" id="UP000594638">
    <property type="component" value="Unassembled WGS sequence"/>
</dbReference>
<protein>
    <submittedName>
        <fullName evidence="4">Pentatricopeptide repeat-containing At4g36680, mitochondrial-like</fullName>
    </submittedName>
</protein>
<dbReference type="EMBL" id="CACTIH010002297">
    <property type="protein sequence ID" value="CAA2975689.1"/>
    <property type="molecule type" value="Genomic_DNA"/>
</dbReference>
<dbReference type="InterPro" id="IPR011990">
    <property type="entry name" value="TPR-like_helical_dom_sf"/>
</dbReference>
<name>A0A8S0R9D2_OLEEU</name>
<evidence type="ECO:0000256" key="2">
    <source>
        <dbReference type="ARBA" id="ARBA00022737"/>
    </source>
</evidence>
<organism evidence="4 5">
    <name type="scientific">Olea europaea subsp. europaea</name>
    <dbReference type="NCBI Taxonomy" id="158383"/>
    <lineage>
        <taxon>Eukaryota</taxon>
        <taxon>Viridiplantae</taxon>
        <taxon>Streptophyta</taxon>
        <taxon>Embryophyta</taxon>
        <taxon>Tracheophyta</taxon>
        <taxon>Spermatophyta</taxon>
        <taxon>Magnoliopsida</taxon>
        <taxon>eudicotyledons</taxon>
        <taxon>Gunneridae</taxon>
        <taxon>Pentapetalae</taxon>
        <taxon>asterids</taxon>
        <taxon>lamiids</taxon>
        <taxon>Lamiales</taxon>
        <taxon>Oleaceae</taxon>
        <taxon>Oleeae</taxon>
        <taxon>Olea</taxon>
    </lineage>
</organism>
<dbReference type="Pfam" id="PF13041">
    <property type="entry name" value="PPR_2"/>
    <property type="match status" value="1"/>
</dbReference>
<dbReference type="NCBIfam" id="TIGR00756">
    <property type="entry name" value="PPR"/>
    <property type="match status" value="2"/>
</dbReference>
<dbReference type="Gene3D" id="1.25.40.10">
    <property type="entry name" value="Tetratricopeptide repeat domain"/>
    <property type="match status" value="2"/>
</dbReference>
<evidence type="ECO:0000256" key="3">
    <source>
        <dbReference type="PROSITE-ProRule" id="PRU00708"/>
    </source>
</evidence>
<gene>
    <name evidence="4" type="ORF">OLEA9_A064274</name>
</gene>
<dbReference type="InterPro" id="IPR002885">
    <property type="entry name" value="PPR_rpt"/>
</dbReference>
<evidence type="ECO:0000313" key="5">
    <source>
        <dbReference type="Proteomes" id="UP000594638"/>
    </source>
</evidence>
<comment type="caution">
    <text evidence="4">The sequence shown here is derived from an EMBL/GenBank/DDBJ whole genome shotgun (WGS) entry which is preliminary data.</text>
</comment>
<feature type="repeat" description="PPR" evidence="3">
    <location>
        <begin position="9"/>
        <end position="44"/>
    </location>
</feature>